<evidence type="ECO:0000313" key="2">
    <source>
        <dbReference type="EMBL" id="MDQ0229018.1"/>
    </source>
</evidence>
<evidence type="ECO:0000313" key="3">
    <source>
        <dbReference type="Proteomes" id="UP001234495"/>
    </source>
</evidence>
<organism evidence="2 3">
    <name type="scientific">Metabacillus malikii</name>
    <dbReference type="NCBI Taxonomy" id="1504265"/>
    <lineage>
        <taxon>Bacteria</taxon>
        <taxon>Bacillati</taxon>
        <taxon>Bacillota</taxon>
        <taxon>Bacilli</taxon>
        <taxon>Bacillales</taxon>
        <taxon>Bacillaceae</taxon>
        <taxon>Metabacillus</taxon>
    </lineage>
</organism>
<dbReference type="SUPFAM" id="SSF159888">
    <property type="entry name" value="YdhG-like"/>
    <property type="match status" value="1"/>
</dbReference>
<dbReference type="RefSeq" id="WP_307336028.1">
    <property type="nucleotide sequence ID" value="NZ_JAUSUD010000001.1"/>
</dbReference>
<evidence type="ECO:0000259" key="1">
    <source>
        <dbReference type="Pfam" id="PF08818"/>
    </source>
</evidence>
<dbReference type="Gene3D" id="3.90.1150.200">
    <property type="match status" value="1"/>
</dbReference>
<gene>
    <name evidence="2" type="ORF">J2S19_000268</name>
</gene>
<feature type="domain" description="YdhG-like" evidence="1">
    <location>
        <begin position="16"/>
        <end position="111"/>
    </location>
</feature>
<sequence>MEIFAEFLSKIDNGEHRTRIEEVLTWIGDKYSNLEPVVKWNQPMFTDHGTYIIGFSVAKKHFAVAPEQVAMTRFTKEIEEAGYEYTKELIRFKWDKPTNYELLEKLIDFNISDKADCTTFWRK</sequence>
<proteinExistence type="predicted"/>
<comment type="caution">
    <text evidence="2">The sequence shown here is derived from an EMBL/GenBank/DDBJ whole genome shotgun (WGS) entry which is preliminary data.</text>
</comment>
<accession>A0ABT9Z9T3</accession>
<protein>
    <submittedName>
        <fullName evidence="2">Uncharacterized protein YdhG (YjbR/CyaY superfamily)</fullName>
    </submittedName>
</protein>
<dbReference type="InterPro" id="IPR014922">
    <property type="entry name" value="YdhG-like"/>
</dbReference>
<dbReference type="EMBL" id="JAUSUD010000001">
    <property type="protein sequence ID" value="MDQ0229018.1"/>
    <property type="molecule type" value="Genomic_DNA"/>
</dbReference>
<name>A0ABT9Z9T3_9BACI</name>
<dbReference type="Proteomes" id="UP001234495">
    <property type="component" value="Unassembled WGS sequence"/>
</dbReference>
<dbReference type="Pfam" id="PF08818">
    <property type="entry name" value="DUF1801"/>
    <property type="match status" value="1"/>
</dbReference>
<reference evidence="2 3" key="1">
    <citation type="submission" date="2023-07" db="EMBL/GenBank/DDBJ databases">
        <title>Genomic Encyclopedia of Type Strains, Phase IV (KMG-IV): sequencing the most valuable type-strain genomes for metagenomic binning, comparative biology and taxonomic classification.</title>
        <authorList>
            <person name="Goeker M."/>
        </authorList>
    </citation>
    <scope>NUCLEOTIDE SEQUENCE [LARGE SCALE GENOMIC DNA]</scope>
    <source>
        <strain evidence="2 3">DSM 29005</strain>
    </source>
</reference>
<keyword evidence="3" id="KW-1185">Reference proteome</keyword>